<reference evidence="2 3" key="1">
    <citation type="submission" date="2021-03" db="EMBL/GenBank/DDBJ databases">
        <title>Genomic Encyclopedia of Type Strains, Phase IV (KMG-IV): sequencing the most valuable type-strain genomes for metagenomic binning, comparative biology and taxonomic classification.</title>
        <authorList>
            <person name="Goeker M."/>
        </authorList>
    </citation>
    <scope>NUCLEOTIDE SEQUENCE [LARGE SCALE GENOMIC DNA]</scope>
    <source>
        <strain evidence="2 3">DSM 27138</strain>
    </source>
</reference>
<evidence type="ECO:0000313" key="3">
    <source>
        <dbReference type="Proteomes" id="UP001519289"/>
    </source>
</evidence>
<organism evidence="2 3">
    <name type="scientific">Symbiobacterium terraclitae</name>
    <dbReference type="NCBI Taxonomy" id="557451"/>
    <lineage>
        <taxon>Bacteria</taxon>
        <taxon>Bacillati</taxon>
        <taxon>Bacillota</taxon>
        <taxon>Clostridia</taxon>
        <taxon>Eubacteriales</taxon>
        <taxon>Symbiobacteriaceae</taxon>
        <taxon>Symbiobacterium</taxon>
    </lineage>
</organism>
<comment type="caution">
    <text evidence="2">The sequence shown here is derived from an EMBL/GenBank/DDBJ whole genome shotgun (WGS) entry which is preliminary data.</text>
</comment>
<keyword evidence="3" id="KW-1185">Reference proteome</keyword>
<proteinExistence type="predicted"/>
<evidence type="ECO:0000256" key="1">
    <source>
        <dbReference type="SAM" id="MobiDB-lite"/>
    </source>
</evidence>
<sequence length="33" mass="3545">MGISYQLEGVAPPPGSTMERIRRQLTGRGISVS</sequence>
<gene>
    <name evidence="2" type="ORF">J2Z79_003239</name>
</gene>
<feature type="region of interest" description="Disordered" evidence="1">
    <location>
        <begin position="1"/>
        <end position="33"/>
    </location>
</feature>
<evidence type="ECO:0000313" key="2">
    <source>
        <dbReference type="EMBL" id="MBP2019797.1"/>
    </source>
</evidence>
<dbReference type="Proteomes" id="UP001519289">
    <property type="component" value="Unassembled WGS sequence"/>
</dbReference>
<protein>
    <submittedName>
        <fullName evidence="2">Uncharacterized protein</fullName>
    </submittedName>
</protein>
<dbReference type="EMBL" id="JAGGLG010000035">
    <property type="protein sequence ID" value="MBP2019797.1"/>
    <property type="molecule type" value="Genomic_DNA"/>
</dbReference>
<name>A0ABS4JW78_9FIRM</name>
<accession>A0ABS4JW78</accession>